<comment type="cofactor">
    <cofactor evidence="12">
        <name>Mg(2+)</name>
        <dbReference type="ChEBI" id="CHEBI:18420"/>
    </cofactor>
    <text evidence="12">Binds 1 Mg(2+) ion per subunit.</text>
</comment>
<dbReference type="Pfam" id="PF00205">
    <property type="entry name" value="TPP_enzyme_M"/>
    <property type="match status" value="1"/>
</dbReference>
<dbReference type="FunCoup" id="H0EL48">
    <property type="interactions" value="375"/>
</dbReference>
<dbReference type="GO" id="GO:0030976">
    <property type="term" value="F:thiamine pyrophosphate binding"/>
    <property type="evidence" value="ECO:0007669"/>
    <property type="project" value="UniProtKB-UniRule"/>
</dbReference>
<sequence length="666" mass="72116">MLRSNPARGAVRALKQTSRCNTRCLSQLPPAGGIGMAKKAPASIRTQATAATATATAPSPFIGKTGGEIFHEMMRRQNVDTIFGYAGGAILPVFDAIYNSKHFKFILPKHEQGAGHMAEGYARASGKPGVVLVTSGPGATNVITPMQDAMSDGTPMVVFTGQVVTTAIGSDAFQEADVIGISRACTKWNVMVRNVAELPKRINEAFEIATSGRPGPVLVDLPKDVTAAILRKAIPMSSTIPILPSQASKAAIEHGRRQLTATLERVAKLINVAKKPVIYAGQGVIALPEGPQLLKELSDKASIPVTTTLQGLGGFDELDPKALHMLGMHGSAYANLSMQEADLIIALGARFDDRVTGAVSKFAPQAKAAAAEGRGGIVHFEIMPKNINKVVQATEAVEGDVAANLAILLPRVEKRSMADRKEWFDQINFWKEKFPLSAYEKAERTGLIKPQTLIEELSNLTAHMKDDTIITTGVGQHQMWTAQHFRWRAPRTMITSGGLGTMGFGLPAAIGAKVAKPDALVIDIDGDASFNMTLTEMSTAKQFNIGVKIIVLNNEEQGMVTQWQNIFYEDRYAHTHSENPDFMKLADAMGIQARRCIKPDDVRDSLKWLIESDGPAFLEVVTDKKVPVLLMVPGGSALHEFLVWDEEKDKARRKTMIERTEGKHGN</sequence>
<dbReference type="CDD" id="cd02015">
    <property type="entry name" value="TPP_AHAS"/>
    <property type="match status" value="1"/>
</dbReference>
<keyword evidence="9" id="KW-0809">Transit peptide</keyword>
<evidence type="ECO:0000256" key="5">
    <source>
        <dbReference type="ARBA" id="ARBA00022605"/>
    </source>
</evidence>
<evidence type="ECO:0000313" key="17">
    <source>
        <dbReference type="Proteomes" id="UP000005446"/>
    </source>
</evidence>
<evidence type="ECO:0000256" key="9">
    <source>
        <dbReference type="ARBA" id="ARBA00022946"/>
    </source>
</evidence>
<dbReference type="InterPro" id="IPR012846">
    <property type="entry name" value="Acetolactate_synth_lsu"/>
</dbReference>
<protein>
    <recommendedName>
        <fullName evidence="4 12">Acetolactate synthase</fullName>
        <ecNumber evidence="4 12">2.2.1.6</ecNumber>
    </recommendedName>
</protein>
<evidence type="ECO:0000256" key="11">
    <source>
        <dbReference type="ARBA" id="ARBA00023304"/>
    </source>
</evidence>
<keyword evidence="10 12" id="KW-0786">Thiamine pyrophosphate</keyword>
<dbReference type="InterPro" id="IPR029061">
    <property type="entry name" value="THDP-binding"/>
</dbReference>
<evidence type="ECO:0000256" key="4">
    <source>
        <dbReference type="ARBA" id="ARBA00013145"/>
    </source>
</evidence>
<evidence type="ECO:0000313" key="16">
    <source>
        <dbReference type="EMBL" id="EHL00891.1"/>
    </source>
</evidence>
<dbReference type="FunFam" id="3.40.50.1220:FF:000008">
    <property type="entry name" value="Acetolactate synthase"/>
    <property type="match status" value="1"/>
</dbReference>
<comment type="pathway">
    <text evidence="2 12">Amino-acid biosynthesis; L-valine biosynthesis; L-valine from pyruvate: step 1/4.</text>
</comment>
<dbReference type="InterPro" id="IPR029035">
    <property type="entry name" value="DHS-like_NAD/FAD-binding_dom"/>
</dbReference>
<dbReference type="SUPFAM" id="SSF52518">
    <property type="entry name" value="Thiamin diphosphate-binding fold (THDP-binding)"/>
    <property type="match status" value="2"/>
</dbReference>
<keyword evidence="11 12" id="KW-0100">Branched-chain amino acid biosynthesis</keyword>
<dbReference type="InterPro" id="IPR045229">
    <property type="entry name" value="TPP_enz"/>
</dbReference>
<reference evidence="16 17" key="1">
    <citation type="journal article" date="2012" name="Eukaryot. Cell">
        <title>Genome sequence of the fungus Glarea lozoyensis: the first genome sequence of a species from the Helotiaceae family.</title>
        <authorList>
            <person name="Youssar L."/>
            <person name="Gruening B.A."/>
            <person name="Erxleben A."/>
            <person name="Guenther S."/>
            <person name="Huettel W."/>
        </authorList>
    </citation>
    <scope>NUCLEOTIDE SEQUENCE [LARGE SCALE GENOMIC DNA]</scope>
    <source>
        <strain evidence="17">ATCC 74030 / MF5533</strain>
    </source>
</reference>
<dbReference type="Gene3D" id="3.40.50.970">
    <property type="match status" value="2"/>
</dbReference>
<comment type="pathway">
    <text evidence="1 12">Amino-acid biosynthesis; L-isoleucine biosynthesis; L-isoleucine from 2-oxobutanoate: step 1/4.</text>
</comment>
<dbReference type="InParanoid" id="H0EL48"/>
<dbReference type="InterPro" id="IPR000399">
    <property type="entry name" value="TPP-bd_CS"/>
</dbReference>
<comment type="similarity">
    <text evidence="3 12">Belongs to the TPP enzyme family.</text>
</comment>
<dbReference type="PROSITE" id="PS00187">
    <property type="entry name" value="TPP_ENZYMES"/>
    <property type="match status" value="1"/>
</dbReference>
<evidence type="ECO:0000259" key="13">
    <source>
        <dbReference type="Pfam" id="PF00205"/>
    </source>
</evidence>
<comment type="caution">
    <text evidence="16">The sequence shown here is derived from an EMBL/GenBank/DDBJ whole genome shotgun (WGS) entry which is preliminary data.</text>
</comment>
<dbReference type="UniPathway" id="UPA00049">
    <property type="reaction ID" value="UER00059"/>
</dbReference>
<dbReference type="EMBL" id="AGUE01000073">
    <property type="protein sequence ID" value="EHL00891.1"/>
    <property type="molecule type" value="Genomic_DNA"/>
</dbReference>
<dbReference type="InterPro" id="IPR039368">
    <property type="entry name" value="AHAS_TPP"/>
</dbReference>
<evidence type="ECO:0000256" key="2">
    <source>
        <dbReference type="ARBA" id="ARBA00005025"/>
    </source>
</evidence>
<evidence type="ECO:0000256" key="3">
    <source>
        <dbReference type="ARBA" id="ARBA00007812"/>
    </source>
</evidence>
<feature type="domain" description="Thiamine pyrophosphate enzyme central" evidence="13">
    <location>
        <begin position="263"/>
        <end position="405"/>
    </location>
</feature>
<evidence type="ECO:0000256" key="8">
    <source>
        <dbReference type="ARBA" id="ARBA00022842"/>
    </source>
</evidence>
<dbReference type="InterPro" id="IPR011766">
    <property type="entry name" value="TPP_enzyme_TPP-bd"/>
</dbReference>
<evidence type="ECO:0000256" key="6">
    <source>
        <dbReference type="ARBA" id="ARBA00022679"/>
    </source>
</evidence>
<dbReference type="Proteomes" id="UP000005446">
    <property type="component" value="Unassembled WGS sequence"/>
</dbReference>
<dbReference type="NCBIfam" id="TIGR00118">
    <property type="entry name" value="acolac_lg"/>
    <property type="match status" value="1"/>
</dbReference>
<dbReference type="CDD" id="cd07035">
    <property type="entry name" value="TPP_PYR_POX_like"/>
    <property type="match status" value="1"/>
</dbReference>
<keyword evidence="7 12" id="KW-0479">Metal-binding</keyword>
<evidence type="ECO:0000259" key="14">
    <source>
        <dbReference type="Pfam" id="PF02775"/>
    </source>
</evidence>
<dbReference type="Gene3D" id="3.40.50.1220">
    <property type="entry name" value="TPP-binding domain"/>
    <property type="match status" value="1"/>
</dbReference>
<keyword evidence="5 12" id="KW-0028">Amino-acid biosynthesis</keyword>
<evidence type="ECO:0000256" key="10">
    <source>
        <dbReference type="ARBA" id="ARBA00023052"/>
    </source>
</evidence>
<dbReference type="GO" id="GO:0005948">
    <property type="term" value="C:acetolactate synthase complex"/>
    <property type="evidence" value="ECO:0007669"/>
    <property type="project" value="TreeGrafter"/>
</dbReference>
<dbReference type="HOGENOM" id="CLU_013748_1_2_1"/>
<evidence type="ECO:0000256" key="7">
    <source>
        <dbReference type="ARBA" id="ARBA00022723"/>
    </source>
</evidence>
<organism evidence="16 17">
    <name type="scientific">Glarea lozoyensis (strain ATCC 74030 / MF5533)</name>
    <dbReference type="NCBI Taxonomy" id="1104152"/>
    <lineage>
        <taxon>Eukaryota</taxon>
        <taxon>Fungi</taxon>
        <taxon>Dikarya</taxon>
        <taxon>Ascomycota</taxon>
        <taxon>Pezizomycotina</taxon>
        <taxon>Leotiomycetes</taxon>
        <taxon>Helotiales</taxon>
        <taxon>Helotiaceae</taxon>
        <taxon>Glarea</taxon>
    </lineage>
</organism>
<feature type="domain" description="Thiamine pyrophosphate enzyme N-terminal TPP-binding" evidence="15">
    <location>
        <begin position="65"/>
        <end position="179"/>
    </location>
</feature>
<feature type="domain" description="Thiamine pyrophosphate enzyme TPP-binding" evidence="14">
    <location>
        <begin position="473"/>
        <end position="620"/>
    </location>
</feature>
<dbReference type="InterPro" id="IPR012001">
    <property type="entry name" value="Thiamin_PyroP_enz_TPP-bd_dom"/>
</dbReference>
<comment type="catalytic activity">
    <reaction evidence="12">
        <text>2 pyruvate + H(+) = (2S)-2-acetolactate + CO2</text>
        <dbReference type="Rhea" id="RHEA:25249"/>
        <dbReference type="ChEBI" id="CHEBI:15361"/>
        <dbReference type="ChEBI" id="CHEBI:15378"/>
        <dbReference type="ChEBI" id="CHEBI:16526"/>
        <dbReference type="ChEBI" id="CHEBI:58476"/>
        <dbReference type="EC" id="2.2.1.6"/>
    </reaction>
</comment>
<dbReference type="GO" id="GO:0009099">
    <property type="term" value="P:L-valine biosynthetic process"/>
    <property type="evidence" value="ECO:0007669"/>
    <property type="project" value="UniProtKB-UniPathway"/>
</dbReference>
<dbReference type="GO" id="GO:0003984">
    <property type="term" value="F:acetolactate synthase activity"/>
    <property type="evidence" value="ECO:0007669"/>
    <property type="project" value="UniProtKB-EC"/>
</dbReference>
<keyword evidence="8 12" id="KW-0460">Magnesium</keyword>
<dbReference type="GO" id="GO:0005739">
    <property type="term" value="C:mitochondrion"/>
    <property type="evidence" value="ECO:0007669"/>
    <property type="project" value="TreeGrafter"/>
</dbReference>
<dbReference type="InterPro" id="IPR012000">
    <property type="entry name" value="Thiamin_PyroP_enz_cen_dom"/>
</dbReference>
<dbReference type="Pfam" id="PF02776">
    <property type="entry name" value="TPP_enzyme_N"/>
    <property type="match status" value="1"/>
</dbReference>
<evidence type="ECO:0000256" key="1">
    <source>
        <dbReference type="ARBA" id="ARBA00004974"/>
    </source>
</evidence>
<dbReference type="UniPathway" id="UPA00047">
    <property type="reaction ID" value="UER00055"/>
</dbReference>
<comment type="cofactor">
    <cofactor evidence="12">
        <name>thiamine diphosphate</name>
        <dbReference type="ChEBI" id="CHEBI:58937"/>
    </cofactor>
    <text evidence="12">Binds 1 thiamine pyrophosphate per subunit.</text>
</comment>
<dbReference type="FunFam" id="3.40.50.970:FF:000053">
    <property type="entry name" value="Acetolactate synthase, mitochondrial"/>
    <property type="match status" value="1"/>
</dbReference>
<dbReference type="SUPFAM" id="SSF52467">
    <property type="entry name" value="DHS-like NAD/FAD-binding domain"/>
    <property type="match status" value="1"/>
</dbReference>
<dbReference type="GO" id="GO:0009097">
    <property type="term" value="P:isoleucine biosynthetic process"/>
    <property type="evidence" value="ECO:0007669"/>
    <property type="project" value="UniProtKB-UniPathway"/>
</dbReference>
<dbReference type="Pfam" id="PF02775">
    <property type="entry name" value="TPP_enzyme_C"/>
    <property type="match status" value="1"/>
</dbReference>
<proteinExistence type="inferred from homology"/>
<gene>
    <name evidence="16" type="ORF">M7I_3285</name>
</gene>
<dbReference type="FunFam" id="3.40.50.970:FF:000007">
    <property type="entry name" value="Acetolactate synthase"/>
    <property type="match status" value="1"/>
</dbReference>
<dbReference type="GO" id="GO:0050660">
    <property type="term" value="F:flavin adenine dinucleotide binding"/>
    <property type="evidence" value="ECO:0007669"/>
    <property type="project" value="InterPro"/>
</dbReference>
<keyword evidence="17" id="KW-1185">Reference proteome</keyword>
<accession>H0EL48</accession>
<keyword evidence="6 12" id="KW-0808">Transferase</keyword>
<dbReference type="OrthoDB" id="16262at2759"/>
<name>H0EL48_GLAL7</name>
<dbReference type="PANTHER" id="PTHR18968">
    <property type="entry name" value="THIAMINE PYROPHOSPHATE ENZYMES"/>
    <property type="match status" value="1"/>
</dbReference>
<evidence type="ECO:0000259" key="15">
    <source>
        <dbReference type="Pfam" id="PF02776"/>
    </source>
</evidence>
<dbReference type="AlphaFoldDB" id="H0EL48"/>
<dbReference type="GO" id="GO:0000287">
    <property type="term" value="F:magnesium ion binding"/>
    <property type="evidence" value="ECO:0007669"/>
    <property type="project" value="UniProtKB-UniRule"/>
</dbReference>
<dbReference type="PANTHER" id="PTHR18968:SF13">
    <property type="entry name" value="ACETOLACTATE SYNTHASE CATALYTIC SUBUNIT, MITOCHONDRIAL"/>
    <property type="match status" value="1"/>
</dbReference>
<dbReference type="EC" id="2.2.1.6" evidence="4 12"/>
<evidence type="ECO:0000256" key="12">
    <source>
        <dbReference type="RuleBase" id="RU003591"/>
    </source>
</evidence>